<dbReference type="PANTHER" id="PTHR34202:SF1">
    <property type="entry name" value="UPF0548 PROTEIN"/>
    <property type="match status" value="1"/>
</dbReference>
<proteinExistence type="predicted"/>
<dbReference type="AlphaFoldDB" id="D6ZA40"/>
<dbReference type="HOGENOM" id="CLU_080841_1_0_11"/>
<reference evidence="2 3" key="1">
    <citation type="journal article" date="2010" name="Stand. Genomic Sci.">
        <title>Complete genome sequence of Segniliparus rotundus type strain (CDC 1076).</title>
        <authorList>
            <person name="Sikorski J."/>
            <person name="Lapidus A."/>
            <person name="Copeland A."/>
            <person name="Misra M."/>
            <person name="Glavina Del Rio T."/>
            <person name="Nolan M."/>
            <person name="Lucas S."/>
            <person name="Chen F."/>
            <person name="Tice H."/>
            <person name="Cheng J.F."/>
            <person name="Jando M."/>
            <person name="Schneider S."/>
            <person name="Bruce D."/>
            <person name="Goodwin L."/>
            <person name="Pitluck S."/>
            <person name="Liolios K."/>
            <person name="Mikhailova N."/>
            <person name="Pati A."/>
            <person name="Ivanova N."/>
            <person name="Mavromatis K."/>
            <person name="Chen A."/>
            <person name="Palaniappan K."/>
            <person name="Chertkov O."/>
            <person name="Land M."/>
            <person name="Hauser L."/>
            <person name="Chang Y.J."/>
            <person name="Jeffries C.D."/>
            <person name="Brettin T."/>
            <person name="Detter J.C."/>
            <person name="Han C."/>
            <person name="Rohde M."/>
            <person name="Goker M."/>
            <person name="Bristow J."/>
            <person name="Eisen J.A."/>
            <person name="Markowitz V."/>
            <person name="Hugenholtz P."/>
            <person name="Kyrpides N.C."/>
            <person name="Klenk H.P."/>
        </authorList>
    </citation>
    <scope>NUCLEOTIDE SEQUENCE [LARGE SCALE GENOMIC DNA]</scope>
    <source>
        <strain evidence="3">ATCC BAA-972 / CDC 1076 / CIP 108378 / DSM 44985 / JCM 13578</strain>
    </source>
</reference>
<accession>D6ZA40</accession>
<dbReference type="Pfam" id="PF09348">
    <property type="entry name" value="DUF1990"/>
    <property type="match status" value="1"/>
</dbReference>
<dbReference type="RefSeq" id="WP_013139160.1">
    <property type="nucleotide sequence ID" value="NC_014168.1"/>
</dbReference>
<dbReference type="PANTHER" id="PTHR34202">
    <property type="entry name" value="UPF0548 PROTEIN"/>
    <property type="match status" value="1"/>
</dbReference>
<dbReference type="EMBL" id="CP001958">
    <property type="protein sequence ID" value="ADG98710.1"/>
    <property type="molecule type" value="Genomic_DNA"/>
</dbReference>
<dbReference type="STRING" id="640132.Srot_2260"/>
<gene>
    <name evidence="2" type="ordered locus">Srot_2260</name>
</gene>
<organism evidence="2 3">
    <name type="scientific">Segniliparus rotundus (strain ATCC BAA-972 / CDC 1076 / CIP 108378 / DSM 44985 / JCM 13578)</name>
    <dbReference type="NCBI Taxonomy" id="640132"/>
    <lineage>
        <taxon>Bacteria</taxon>
        <taxon>Bacillati</taxon>
        <taxon>Actinomycetota</taxon>
        <taxon>Actinomycetes</taxon>
        <taxon>Mycobacteriales</taxon>
        <taxon>Segniliparaceae</taxon>
        <taxon>Segniliparus</taxon>
    </lineage>
</organism>
<feature type="domain" description="DUF1990" evidence="1">
    <location>
        <begin position="28"/>
        <end position="176"/>
    </location>
</feature>
<evidence type="ECO:0000313" key="3">
    <source>
        <dbReference type="Proteomes" id="UP000002247"/>
    </source>
</evidence>
<evidence type="ECO:0000259" key="1">
    <source>
        <dbReference type="Pfam" id="PF09348"/>
    </source>
</evidence>
<dbReference type="InterPro" id="IPR018960">
    <property type="entry name" value="DUF1990"/>
</dbReference>
<protein>
    <recommendedName>
        <fullName evidence="1">DUF1990 domain-containing protein</fullName>
    </recommendedName>
</protein>
<name>D6ZA40_SEGRD</name>
<keyword evidence="3" id="KW-1185">Reference proteome</keyword>
<dbReference type="KEGG" id="srt:Srot_2260"/>
<dbReference type="eggNOG" id="COG4762">
    <property type="taxonomic scope" value="Bacteria"/>
</dbReference>
<sequence length="210" mass="22758">MALRGRYVPLPPDQAMVLRAAAFSSPASGVTRDAAPRPMFFLPLTASRVVGAGEADFHRAAVAVLTWQAQLRAGLSVHASASFVAEGAVVDQRLGPFSFPCRVVYVVDEPRRKGFAYGALPGHAERGEELFAVSWDPQTDEVRVLIHSVSLPAPLWLPLFPLLRIVQHVFARRFVAAIAQAAQEGIPRFAPGAQVSCEKTVKPAKRLRIS</sequence>
<dbReference type="Proteomes" id="UP000002247">
    <property type="component" value="Chromosome"/>
</dbReference>
<evidence type="ECO:0000313" key="2">
    <source>
        <dbReference type="EMBL" id="ADG98710.1"/>
    </source>
</evidence>